<proteinExistence type="predicted"/>
<accession>A0A0B2VT51</accession>
<feature type="non-terminal residue" evidence="1">
    <location>
        <position position="114"/>
    </location>
</feature>
<evidence type="ECO:0000313" key="2">
    <source>
        <dbReference type="Proteomes" id="UP000031036"/>
    </source>
</evidence>
<dbReference type="Proteomes" id="UP000031036">
    <property type="component" value="Unassembled WGS sequence"/>
</dbReference>
<sequence>MQALTDTSTLQPCYLAHFIDRTSTGQVQYMNVTIVPLFHREIGTSQQQHVATSPEVLISLKKHPTDFKSNKRRFMCNKVATQLFRVEWFLPKVKEEMNYTCESTDDYEFTAMLY</sequence>
<comment type="caution">
    <text evidence="1">The sequence shown here is derived from an EMBL/GenBank/DDBJ whole genome shotgun (WGS) entry which is preliminary data.</text>
</comment>
<keyword evidence="2" id="KW-1185">Reference proteome</keyword>
<reference evidence="1 2" key="1">
    <citation type="submission" date="2014-11" db="EMBL/GenBank/DDBJ databases">
        <title>Genetic blueprint of the zoonotic pathogen Toxocara canis.</title>
        <authorList>
            <person name="Zhu X.-Q."/>
            <person name="Korhonen P.K."/>
            <person name="Cai H."/>
            <person name="Young N.D."/>
            <person name="Nejsum P."/>
            <person name="von Samson-Himmelstjerna G."/>
            <person name="Boag P.R."/>
            <person name="Tan P."/>
            <person name="Li Q."/>
            <person name="Min J."/>
            <person name="Yang Y."/>
            <person name="Wang X."/>
            <person name="Fang X."/>
            <person name="Hall R.S."/>
            <person name="Hofmann A."/>
            <person name="Sternberg P.W."/>
            <person name="Jex A.R."/>
            <person name="Gasser R.B."/>
        </authorList>
    </citation>
    <scope>NUCLEOTIDE SEQUENCE [LARGE SCALE GENOMIC DNA]</scope>
    <source>
        <strain evidence="1">PN_DK_2014</strain>
    </source>
</reference>
<dbReference type="EMBL" id="JPKZ01000530">
    <property type="protein sequence ID" value="KHN86701.1"/>
    <property type="molecule type" value="Genomic_DNA"/>
</dbReference>
<organism evidence="1 2">
    <name type="scientific">Toxocara canis</name>
    <name type="common">Canine roundworm</name>
    <dbReference type="NCBI Taxonomy" id="6265"/>
    <lineage>
        <taxon>Eukaryota</taxon>
        <taxon>Metazoa</taxon>
        <taxon>Ecdysozoa</taxon>
        <taxon>Nematoda</taxon>
        <taxon>Chromadorea</taxon>
        <taxon>Rhabditida</taxon>
        <taxon>Spirurina</taxon>
        <taxon>Ascaridomorpha</taxon>
        <taxon>Ascaridoidea</taxon>
        <taxon>Toxocaridae</taxon>
        <taxon>Toxocara</taxon>
    </lineage>
</organism>
<protein>
    <submittedName>
        <fullName evidence="1">Uncharacterized protein</fullName>
    </submittedName>
</protein>
<evidence type="ECO:0000313" key="1">
    <source>
        <dbReference type="EMBL" id="KHN86701.1"/>
    </source>
</evidence>
<gene>
    <name evidence="1" type="ORF">Tcan_00967</name>
</gene>
<dbReference type="AlphaFoldDB" id="A0A0B2VT51"/>
<name>A0A0B2VT51_TOXCA</name>